<feature type="domain" description="Small ribosomal subunit protein uS7" evidence="4">
    <location>
        <begin position="1"/>
        <end position="33"/>
    </location>
</feature>
<keyword evidence="2" id="KW-0689">Ribosomal protein</keyword>
<dbReference type="SUPFAM" id="SSF47973">
    <property type="entry name" value="Ribosomal protein S7"/>
    <property type="match status" value="1"/>
</dbReference>
<dbReference type="InterPro" id="IPR023798">
    <property type="entry name" value="Ribosomal_uS7_dom"/>
</dbReference>
<accession>A0A7J8NFQ4</accession>
<dbReference type="InterPro" id="IPR036823">
    <property type="entry name" value="Ribosomal_uS7_dom_sf"/>
</dbReference>
<sequence length="33" mass="3657">MAFKLSSELVDAAKGSDDVIHKKEETYKMAEAN</sequence>
<proteinExistence type="inferred from homology"/>
<dbReference type="Proteomes" id="UP000593572">
    <property type="component" value="Unassembled WGS sequence"/>
</dbReference>
<dbReference type="AlphaFoldDB" id="A0A7J8NFQ4"/>
<evidence type="ECO:0000313" key="5">
    <source>
        <dbReference type="EMBL" id="MBA0575700.1"/>
    </source>
</evidence>
<evidence type="ECO:0000259" key="4">
    <source>
        <dbReference type="Pfam" id="PF00177"/>
    </source>
</evidence>
<evidence type="ECO:0000256" key="3">
    <source>
        <dbReference type="ARBA" id="ARBA00023274"/>
    </source>
</evidence>
<dbReference type="Pfam" id="PF00177">
    <property type="entry name" value="Ribosomal_S7"/>
    <property type="match status" value="1"/>
</dbReference>
<comment type="similarity">
    <text evidence="1">Belongs to the universal ribosomal protein uS7 family.</text>
</comment>
<keyword evidence="3" id="KW-0687">Ribonucleoprotein</keyword>
<keyword evidence="6" id="KW-1185">Reference proteome</keyword>
<gene>
    <name evidence="5" type="ORF">Golob_025410</name>
</gene>
<dbReference type="GO" id="GO:1990904">
    <property type="term" value="C:ribonucleoprotein complex"/>
    <property type="evidence" value="ECO:0007669"/>
    <property type="project" value="UniProtKB-KW"/>
</dbReference>
<reference evidence="5 6" key="1">
    <citation type="journal article" date="2019" name="Genome Biol. Evol.">
        <title>Insights into the evolution of the New World diploid cottons (Gossypium, subgenus Houzingenia) based on genome sequencing.</title>
        <authorList>
            <person name="Grover C.E."/>
            <person name="Arick M.A. 2nd"/>
            <person name="Thrash A."/>
            <person name="Conover J.L."/>
            <person name="Sanders W.S."/>
            <person name="Peterson D.G."/>
            <person name="Frelichowski J.E."/>
            <person name="Scheffler J.A."/>
            <person name="Scheffler B.E."/>
            <person name="Wendel J.F."/>
        </authorList>
    </citation>
    <scope>NUCLEOTIDE SEQUENCE [LARGE SCALE GENOMIC DNA]</scope>
    <source>
        <strain evidence="5">157</strain>
        <tissue evidence="5">Leaf</tissue>
    </source>
</reference>
<evidence type="ECO:0000256" key="1">
    <source>
        <dbReference type="ARBA" id="ARBA00007151"/>
    </source>
</evidence>
<evidence type="ECO:0000256" key="2">
    <source>
        <dbReference type="ARBA" id="ARBA00022980"/>
    </source>
</evidence>
<dbReference type="EMBL" id="JABEZX010252883">
    <property type="protein sequence ID" value="MBA0575700.1"/>
    <property type="molecule type" value="Genomic_DNA"/>
</dbReference>
<organism evidence="5 6">
    <name type="scientific">Gossypium lobatum</name>
    <dbReference type="NCBI Taxonomy" id="34289"/>
    <lineage>
        <taxon>Eukaryota</taxon>
        <taxon>Viridiplantae</taxon>
        <taxon>Streptophyta</taxon>
        <taxon>Embryophyta</taxon>
        <taxon>Tracheophyta</taxon>
        <taxon>Spermatophyta</taxon>
        <taxon>Magnoliopsida</taxon>
        <taxon>eudicotyledons</taxon>
        <taxon>Gunneridae</taxon>
        <taxon>Pentapetalae</taxon>
        <taxon>rosids</taxon>
        <taxon>malvids</taxon>
        <taxon>Malvales</taxon>
        <taxon>Malvaceae</taxon>
        <taxon>Malvoideae</taxon>
        <taxon>Gossypium</taxon>
    </lineage>
</organism>
<feature type="non-terminal residue" evidence="5">
    <location>
        <position position="33"/>
    </location>
</feature>
<protein>
    <recommendedName>
        <fullName evidence="4">Small ribosomal subunit protein uS7 domain-containing protein</fullName>
    </recommendedName>
</protein>
<dbReference type="GO" id="GO:0005840">
    <property type="term" value="C:ribosome"/>
    <property type="evidence" value="ECO:0007669"/>
    <property type="project" value="UniProtKB-KW"/>
</dbReference>
<evidence type="ECO:0000313" key="6">
    <source>
        <dbReference type="Proteomes" id="UP000593572"/>
    </source>
</evidence>
<dbReference type="Gene3D" id="1.10.455.10">
    <property type="entry name" value="Ribosomal protein S7 domain"/>
    <property type="match status" value="1"/>
</dbReference>
<name>A0A7J8NFQ4_9ROSI</name>
<comment type="caution">
    <text evidence="5">The sequence shown here is derived from an EMBL/GenBank/DDBJ whole genome shotgun (WGS) entry which is preliminary data.</text>
</comment>